<dbReference type="SMART" id="SM00060">
    <property type="entry name" value="FN3"/>
    <property type="match status" value="5"/>
</dbReference>
<dbReference type="Pfam" id="PF24942">
    <property type="entry name" value="Fn3_Dep-1_1st"/>
    <property type="match status" value="1"/>
</dbReference>
<dbReference type="InterPro" id="IPR041201">
    <property type="entry name" value="PTPRJ_TM"/>
</dbReference>
<feature type="domain" description="Fibronectin type-III" evidence="3">
    <location>
        <begin position="746"/>
        <end position="860"/>
    </location>
</feature>
<dbReference type="Pfam" id="PF25300">
    <property type="entry name" value="Fn3_Dep-1_3rd"/>
    <property type="match status" value="1"/>
</dbReference>
<evidence type="ECO:0000259" key="3">
    <source>
        <dbReference type="PROSITE" id="PS50853"/>
    </source>
</evidence>
<dbReference type="Pfam" id="PF24943">
    <property type="entry name" value="Fn3_Dep-1_2nd"/>
    <property type="match status" value="1"/>
</dbReference>
<dbReference type="EC" id="3.1.3.48" evidence="1"/>
<dbReference type="InterPro" id="IPR057482">
    <property type="entry name" value="Fn3_Dep-1_3rd"/>
</dbReference>
<dbReference type="AlphaFoldDB" id="A0A238BI46"/>
<dbReference type="InterPro" id="IPR050713">
    <property type="entry name" value="RTP_Phos/Ushers"/>
</dbReference>
<evidence type="ECO:0000313" key="5">
    <source>
        <dbReference type="Proteomes" id="UP000242913"/>
    </source>
</evidence>
<dbReference type="PROSITE" id="PS50853">
    <property type="entry name" value="FN3"/>
    <property type="match status" value="2"/>
</dbReference>
<dbReference type="InterPro" id="IPR056968">
    <property type="entry name" value="Fn3_Dep-1_2nd"/>
</dbReference>
<proteinExistence type="predicted"/>
<dbReference type="InterPro" id="IPR013783">
    <property type="entry name" value="Ig-like_fold"/>
</dbReference>
<evidence type="ECO:0000313" key="4">
    <source>
        <dbReference type="EMBL" id="OZC05139.1"/>
    </source>
</evidence>
<dbReference type="CDD" id="cd00063">
    <property type="entry name" value="FN3"/>
    <property type="match status" value="2"/>
</dbReference>
<name>A0A238BI46_9BILA</name>
<dbReference type="PANTHER" id="PTHR46957">
    <property type="entry name" value="CYTOKINE RECEPTOR"/>
    <property type="match status" value="1"/>
</dbReference>
<feature type="domain" description="Fibronectin type-III" evidence="3">
    <location>
        <begin position="333"/>
        <end position="423"/>
    </location>
</feature>
<dbReference type="Proteomes" id="UP000242913">
    <property type="component" value="Unassembled WGS sequence"/>
</dbReference>
<dbReference type="GO" id="GO:0004725">
    <property type="term" value="F:protein tyrosine phosphatase activity"/>
    <property type="evidence" value="ECO:0007669"/>
    <property type="project" value="UniProtKB-EC"/>
</dbReference>
<dbReference type="Pfam" id="PF18861">
    <property type="entry name" value="PTP_tm"/>
    <property type="match status" value="1"/>
</dbReference>
<gene>
    <name evidence="4" type="ORF">X798_07906</name>
</gene>
<dbReference type="SUPFAM" id="SSF49265">
    <property type="entry name" value="Fibronectin type III"/>
    <property type="match status" value="2"/>
</dbReference>
<keyword evidence="2" id="KW-1133">Transmembrane helix</keyword>
<dbReference type="InterPro" id="IPR056969">
    <property type="entry name" value="Fn3_Dep-1_6th"/>
</dbReference>
<accession>A0A238BI46</accession>
<evidence type="ECO:0000256" key="1">
    <source>
        <dbReference type="ARBA" id="ARBA00013064"/>
    </source>
</evidence>
<dbReference type="Pfam" id="PF24950">
    <property type="entry name" value="Fn3_Dep-1_6th"/>
    <property type="match status" value="1"/>
</dbReference>
<dbReference type="Gene3D" id="2.60.40.10">
    <property type="entry name" value="Immunoglobulins"/>
    <property type="match status" value="2"/>
</dbReference>
<dbReference type="Pfam" id="PF24946">
    <property type="entry name" value="Fn3_Dep-1_4th"/>
    <property type="match status" value="1"/>
</dbReference>
<dbReference type="InterPro" id="IPR056970">
    <property type="entry name" value="Fn3_Dep-1_4th"/>
</dbReference>
<keyword evidence="2" id="KW-0472">Membrane</keyword>
<dbReference type="InterPro" id="IPR003961">
    <property type="entry name" value="FN3_dom"/>
</dbReference>
<dbReference type="PANTHER" id="PTHR46957:SF3">
    <property type="entry name" value="CYTOKINE RECEPTOR"/>
    <property type="match status" value="1"/>
</dbReference>
<keyword evidence="2" id="KW-0812">Transmembrane</keyword>
<protein>
    <recommendedName>
        <fullName evidence="1">protein-tyrosine-phosphatase</fullName>
        <ecNumber evidence="1">3.1.3.48</ecNumber>
    </recommendedName>
</protein>
<dbReference type="Pfam" id="PF24940">
    <property type="entry name" value="Fn3_Dep-1_5th"/>
    <property type="match status" value="1"/>
</dbReference>
<dbReference type="InterPro" id="IPR056966">
    <property type="entry name" value="Fn3_Dep-1_5th"/>
</dbReference>
<keyword evidence="5" id="KW-1185">Reference proteome</keyword>
<dbReference type="EMBL" id="KZ271537">
    <property type="protein sequence ID" value="OZC05139.1"/>
    <property type="molecule type" value="Genomic_DNA"/>
</dbReference>
<dbReference type="GO" id="GO:0016020">
    <property type="term" value="C:membrane"/>
    <property type="evidence" value="ECO:0007669"/>
    <property type="project" value="UniProtKB-SubCell"/>
</dbReference>
<reference evidence="4 5" key="1">
    <citation type="submission" date="2015-12" db="EMBL/GenBank/DDBJ databases">
        <title>Draft genome of the nematode, Onchocerca flexuosa.</title>
        <authorList>
            <person name="Mitreva M."/>
        </authorList>
    </citation>
    <scope>NUCLEOTIDE SEQUENCE [LARGE SCALE GENOMIC DNA]</scope>
    <source>
        <strain evidence="4">Red Deer</strain>
    </source>
</reference>
<sequence length="1030" mass="116238">MKSNLGLRQIFFNATGATIAHFIVISTRAFIYSEVTKLKNVLKKLLKFYFIFYLIGRASCDSFQNGLLKTSTSSMASFQEILNEKLQKKTLQDDSKIINFVTDDNLFTNAPNNSQIFQKPESIRSRQLVQRSLSTLSDFSIEKDSSDRSTLLTVTLPHSPTSFGQFIAKVVDISPVLDPSERDINRTFLASPSDFRTIKIHGLHPGHHYSVSVIGRRKGESELIKEERVITDPIAPDFASRNASIVSSHTNITLRALKPGKALQDSYQISYALLDPLQYFPKLEVNDIPEQRYIEIYLGNLMPGQNYNVSVTPKIKNIEGRSWSGILTTKPYSPENLTITELNTTCIHLSWFLTSKTGADSISISYRLNRTSTPLTNVTVQSNQTSVEICSGLQPGRTYLFIIKTKKNGESSESIELLHTMKPKIPENLKILTDYDKRKFKLIMDIASESESHVEKCFVSLMNEKLDIIERISNVNNSENIIAARQCSIYVDLHPGQRYEISAKTISENASSNVISKSFALQPAFDMETFGLQLSESDGTLMLEWPAAEMARARLDDIWENIVGSDSTLHLRVDPLSKSISGAWQEQSKRFERKHYERDPLIVPKLRRGACYKVQIYTVTKSGIASAQKFEKLLRISAPQVNITAKEIAKSTASFRAILESPVLFDPPECNLHVIVSDMRNMTIYDRTTPLTPEISPIVLEGLRPYHRYVINSQVICGKSNDKSCSQKFRAMEPIFFETRQDRPGPIRNLMVRILNPYSVQLFWLPPSLPNGIITHYIIGIHPMEDDQGSDWSVSVGAGSHQSPLSFHDNINNNNKQQPIEAVVDNLIGGMRYRMDVRAVTEAGEGDFTAASDAVHAEMPILPPPRPLSRIEIMYNTVQSTDLEIRYSTSMFNTKHGYLKKSALIVAEVSNNNENIINSIIDNQNKTLTWGQAQKFDLWPAYVAIETAIEPLRKFLPSHFISEVIGANDTCDDIEVDTICNGPLKPATSYRFKLRLYTAPNMWTDSEYSEIATTSWFFHSLSNVNFCNIF</sequence>
<dbReference type="Pfam" id="PF00041">
    <property type="entry name" value="fn3"/>
    <property type="match status" value="1"/>
</dbReference>
<dbReference type="OrthoDB" id="8609993at2759"/>
<dbReference type="InterPro" id="IPR036116">
    <property type="entry name" value="FN3_sf"/>
</dbReference>
<dbReference type="InterPro" id="IPR056967">
    <property type="entry name" value="Fn3_Dep-1_1st"/>
</dbReference>
<feature type="transmembrane region" description="Helical" evidence="2">
    <location>
        <begin position="12"/>
        <end position="31"/>
    </location>
</feature>
<evidence type="ECO:0000256" key="2">
    <source>
        <dbReference type="SAM" id="Phobius"/>
    </source>
</evidence>
<organism evidence="4 5">
    <name type="scientific">Onchocerca flexuosa</name>
    <dbReference type="NCBI Taxonomy" id="387005"/>
    <lineage>
        <taxon>Eukaryota</taxon>
        <taxon>Metazoa</taxon>
        <taxon>Ecdysozoa</taxon>
        <taxon>Nematoda</taxon>
        <taxon>Chromadorea</taxon>
        <taxon>Rhabditida</taxon>
        <taxon>Spirurina</taxon>
        <taxon>Spiruromorpha</taxon>
        <taxon>Filarioidea</taxon>
        <taxon>Onchocercidae</taxon>
        <taxon>Onchocerca</taxon>
    </lineage>
</organism>